<feature type="compositionally biased region" description="Acidic residues" evidence="1">
    <location>
        <begin position="406"/>
        <end position="417"/>
    </location>
</feature>
<feature type="transmembrane region" description="Helical" evidence="2">
    <location>
        <begin position="21"/>
        <end position="47"/>
    </location>
</feature>
<dbReference type="Proteomes" id="UP000286050">
    <property type="component" value="Unassembled WGS sequence"/>
</dbReference>
<organism evidence="3 4">
    <name type="scientific">Collinsella intestinalis</name>
    <dbReference type="NCBI Taxonomy" id="147207"/>
    <lineage>
        <taxon>Bacteria</taxon>
        <taxon>Bacillati</taxon>
        <taxon>Actinomycetota</taxon>
        <taxon>Coriobacteriia</taxon>
        <taxon>Coriobacteriales</taxon>
        <taxon>Coriobacteriaceae</taxon>
        <taxon>Collinsella</taxon>
    </lineage>
</organism>
<name>A0A414FVE0_9ACTN</name>
<evidence type="ECO:0000313" key="3">
    <source>
        <dbReference type="EMBL" id="RHD55066.1"/>
    </source>
</evidence>
<sequence length="417" mass="43675">MQTGEVGFMSSWRMLTRDKGWVKPLLVLTLVSWIPILGQIAVLGYGLEWARLTAWGVESAPKQRGVDYGKVISTGARAFLITISLAFVCGLVLQILFPGSLAALMAMTTGGSGLANSVILASGATFFLLDLVIMVFAGTFLQAAALRGTLYDSFSAGWRLDRLFQMVVRDFGGFCKVLLVTLIGAVASSVYAFVVAMVAMLVLMGGLLSATAVIGLSDGYMTGWHFLADQLLRMGAGPVLLFVLLLMALLFVGNVISTAMNLVSVNAMGQWFARFDVNRWGVSSAPLPDDVPHHGARATCASAPVDPMASPAGEPDRVASAPADAAQPVEPGVSAASSESVETLDPVDSAASSDPVEPLEPTDSGEAEVKISETAQVEAVEEARVDATPDVEKRPIPLGPISTDDAPGDEDGGPIAE</sequence>
<feature type="region of interest" description="Disordered" evidence="1">
    <location>
        <begin position="293"/>
        <end position="417"/>
    </location>
</feature>
<proteinExistence type="predicted"/>
<feature type="transmembrane region" description="Helical" evidence="2">
    <location>
        <begin position="118"/>
        <end position="143"/>
    </location>
</feature>
<keyword evidence="2" id="KW-0812">Transmembrane</keyword>
<feature type="transmembrane region" description="Helical" evidence="2">
    <location>
        <begin position="78"/>
        <end position="106"/>
    </location>
</feature>
<evidence type="ECO:0000313" key="4">
    <source>
        <dbReference type="Proteomes" id="UP000286050"/>
    </source>
</evidence>
<evidence type="ECO:0000256" key="2">
    <source>
        <dbReference type="SAM" id="Phobius"/>
    </source>
</evidence>
<protein>
    <submittedName>
        <fullName evidence="3">DUF4013 domain-containing protein</fullName>
    </submittedName>
</protein>
<accession>A0A414FVE0</accession>
<dbReference type="Pfam" id="PF13197">
    <property type="entry name" value="DUF4013"/>
    <property type="match status" value="1"/>
</dbReference>
<gene>
    <name evidence="3" type="ORF">DW787_06750</name>
</gene>
<dbReference type="EMBL" id="QSJI01000006">
    <property type="protein sequence ID" value="RHD55066.1"/>
    <property type="molecule type" value="Genomic_DNA"/>
</dbReference>
<dbReference type="RefSeq" id="WP_118272188.1">
    <property type="nucleotide sequence ID" value="NZ_QSJI01000006.1"/>
</dbReference>
<reference evidence="3 4" key="1">
    <citation type="submission" date="2018-08" db="EMBL/GenBank/DDBJ databases">
        <title>A genome reference for cultivated species of the human gut microbiota.</title>
        <authorList>
            <person name="Zou Y."/>
            <person name="Xue W."/>
            <person name="Luo G."/>
        </authorList>
    </citation>
    <scope>NUCLEOTIDE SEQUENCE [LARGE SCALE GENOMIC DNA]</scope>
    <source>
        <strain evidence="3 4">AM30-5LB</strain>
    </source>
</reference>
<feature type="transmembrane region" description="Helical" evidence="2">
    <location>
        <begin position="163"/>
        <end position="183"/>
    </location>
</feature>
<feature type="transmembrane region" description="Helical" evidence="2">
    <location>
        <begin position="236"/>
        <end position="256"/>
    </location>
</feature>
<dbReference type="InterPro" id="IPR025098">
    <property type="entry name" value="DUF4013"/>
</dbReference>
<comment type="caution">
    <text evidence="3">The sequence shown here is derived from an EMBL/GenBank/DDBJ whole genome shotgun (WGS) entry which is preliminary data.</text>
</comment>
<keyword evidence="2" id="KW-0472">Membrane</keyword>
<feature type="compositionally biased region" description="Basic and acidic residues" evidence="1">
    <location>
        <begin position="381"/>
        <end position="395"/>
    </location>
</feature>
<feature type="transmembrane region" description="Helical" evidence="2">
    <location>
        <begin position="190"/>
        <end position="216"/>
    </location>
</feature>
<dbReference type="AlphaFoldDB" id="A0A414FVE0"/>
<evidence type="ECO:0000256" key="1">
    <source>
        <dbReference type="SAM" id="MobiDB-lite"/>
    </source>
</evidence>
<keyword evidence="2" id="KW-1133">Transmembrane helix</keyword>